<dbReference type="InterPro" id="IPR006935">
    <property type="entry name" value="Helicase/UvrB_N"/>
</dbReference>
<feature type="compositionally biased region" description="Basic and acidic residues" evidence="1">
    <location>
        <begin position="616"/>
        <end position="629"/>
    </location>
</feature>
<dbReference type="Pfam" id="PF00271">
    <property type="entry name" value="Helicase_C"/>
    <property type="match status" value="1"/>
</dbReference>
<dbReference type="EMBL" id="KX982167">
    <property type="protein sequence ID" value="AQW34604.1"/>
    <property type="molecule type" value="Genomic_DNA"/>
</dbReference>
<dbReference type="PROSITE" id="PS51192">
    <property type="entry name" value="HELICASE_ATP_BIND_1"/>
    <property type="match status" value="1"/>
</dbReference>
<dbReference type="InterPro" id="IPR027417">
    <property type="entry name" value="P-loop_NTPase"/>
</dbReference>
<dbReference type="InterPro" id="IPR001650">
    <property type="entry name" value="Helicase_C-like"/>
</dbReference>
<evidence type="ECO:0000313" key="3">
    <source>
        <dbReference type="EMBL" id="AQW34604.1"/>
    </source>
</evidence>
<protein>
    <submittedName>
        <fullName evidence="3">Restriction endonuclease subunit R</fullName>
    </submittedName>
</protein>
<dbReference type="PANTHER" id="PTHR47396:SF1">
    <property type="entry name" value="ATP-DEPENDENT HELICASE IRC3-RELATED"/>
    <property type="match status" value="1"/>
</dbReference>
<dbReference type="InterPro" id="IPR014001">
    <property type="entry name" value="Helicase_ATP-bd"/>
</dbReference>
<keyword evidence="3" id="KW-0378">Hydrolase</keyword>
<dbReference type="NCBIfam" id="NF046051">
    <property type="entry name" value="restrict_EcoAI"/>
    <property type="match status" value="1"/>
</dbReference>
<dbReference type="Pfam" id="PF08463">
    <property type="entry name" value="EcoEI_R_C"/>
    <property type="match status" value="1"/>
</dbReference>
<evidence type="ECO:0000256" key="1">
    <source>
        <dbReference type="SAM" id="MobiDB-lite"/>
    </source>
</evidence>
<sequence length="825" mass="95753">MSIHFPPFHIFKNIIMQIIYHILYHFLKVNLIINIYRKKGLSYMNKKNMSEEDIKLKYITPSIMNSGWDIQKQVRMEYAFTDGRIILRGNMTARGKRKRADYLLSYKSNFPLAIIEAKDNNHSIGQGLQQAVNYANMLDVPYVYASNGDGFIEQNLITGKIKELTLDEFPSPEQLYQRYKFDKNIDEKEESLLLEPYYFSTNYKTPRYYQRIAINKTIEAVVNGQDRILVVSATGTGKTFMTFQMIYRLWKSGAKKKILFLADRNVLIDQTISGDFKPFAGKMTKVTNRNLDSSYEIYLALYHQLSGDEGEEIFRKFKPNFFDLVLIDECHRGSAKEDSAWRKILDYFSSATHIGCTATPIETKEASSITYFGEPIYEYSLKQGIDDGFLAPYKVIRVGLDKDLEGYRPEAGKKDRYGHEIEDREYNYKDFDRNIVIDDRTKVIASKVTEFLKNTDRYSKTIVFCVDIEHAERMRQALINENSDLYVQDNRYIMRITGDNEEGKNQLENFIDEESTYPVIAVTSKLMTTGVDAKMCKLIVLDNNINSMTEFKQIIGRGTRLLEEYGKKYFTIMDFRNASRLFADPSFDGTPEVVIEINKDDEIKDPDVSIDSYDNTDDKKIDELTHPTPDDNDETKEKPKKYYVSDVPVTVLSERVQYLDKDGKLITESLINYTKKNILNQYAKLDDFLRTWTSAEKKQAIIDELEDDGVLLEAVRSEMGQNDLDDFDLICHIAYDKPPLTKKERAENVRKRNYLYKYSDIAQQVIDALLNKYADDGIKEIEDTKVLQLKEFEQIASAPKIVKAFGGKEKYLKAVKELENEIYYA</sequence>
<dbReference type="InterPro" id="IPR029464">
    <property type="entry name" value="HSDR_N"/>
</dbReference>
<dbReference type="SUPFAM" id="SSF52540">
    <property type="entry name" value="P-loop containing nucleoside triphosphate hydrolases"/>
    <property type="match status" value="1"/>
</dbReference>
<dbReference type="Gene3D" id="3.40.50.300">
    <property type="entry name" value="P-loop containing nucleotide triphosphate hydrolases"/>
    <property type="match status" value="2"/>
</dbReference>
<keyword evidence="3" id="KW-0540">Nuclease</keyword>
<dbReference type="SMART" id="SM00487">
    <property type="entry name" value="DEXDc"/>
    <property type="match status" value="1"/>
</dbReference>
<organism evidence="3">
    <name type="scientific">Mammaliicoccus sciuri</name>
    <name type="common">Staphylococcus sciuri</name>
    <dbReference type="NCBI Taxonomy" id="1296"/>
    <lineage>
        <taxon>Bacteria</taxon>
        <taxon>Bacillati</taxon>
        <taxon>Bacillota</taxon>
        <taxon>Bacilli</taxon>
        <taxon>Bacillales</taxon>
        <taxon>Staphylococcaceae</taxon>
        <taxon>Mammaliicoccus</taxon>
    </lineage>
</organism>
<gene>
    <name evidence="3" type="primary">hsdR</name>
</gene>
<name>A0A1S6QLA2_MAMSC</name>
<feature type="region of interest" description="Disordered" evidence="1">
    <location>
        <begin position="605"/>
        <end position="639"/>
    </location>
</feature>
<dbReference type="GO" id="GO:0016787">
    <property type="term" value="F:hydrolase activity"/>
    <property type="evidence" value="ECO:0007669"/>
    <property type="project" value="InterPro"/>
</dbReference>
<keyword evidence="3" id="KW-0255">Endonuclease</keyword>
<dbReference type="AlphaFoldDB" id="A0A1S6QLA2"/>
<accession>A0A1S6QLA2</accession>
<dbReference type="GO" id="GO:0003677">
    <property type="term" value="F:DNA binding"/>
    <property type="evidence" value="ECO:0007669"/>
    <property type="project" value="InterPro"/>
</dbReference>
<feature type="domain" description="Helicase ATP-binding" evidence="2">
    <location>
        <begin position="219"/>
        <end position="378"/>
    </location>
</feature>
<evidence type="ECO:0000259" key="2">
    <source>
        <dbReference type="PROSITE" id="PS51192"/>
    </source>
</evidence>
<reference evidence="3" key="1">
    <citation type="submission" date="2016-10" db="EMBL/GenBank/DDBJ databases">
        <title>OptrA gene in florfenicol resistant Staphylococci swine origin.</title>
        <authorList>
            <person name="Li D."/>
            <person name="Fan R."/>
            <person name="Wu C."/>
            <person name="Schwarz S."/>
            <person name="Wang Y."/>
        </authorList>
    </citation>
    <scope>NUCLEOTIDE SEQUENCE</scope>
    <source>
        <strain evidence="3">W72</strain>
    </source>
</reference>
<dbReference type="Pfam" id="PF13588">
    <property type="entry name" value="HSDR_N_2"/>
    <property type="match status" value="1"/>
</dbReference>
<dbReference type="PANTHER" id="PTHR47396">
    <property type="entry name" value="TYPE I RESTRICTION ENZYME ECOKI R PROTEIN"/>
    <property type="match status" value="1"/>
</dbReference>
<dbReference type="InterPro" id="IPR050742">
    <property type="entry name" value="Helicase_Restrict-Modif_Enz"/>
</dbReference>
<dbReference type="GO" id="GO:0005829">
    <property type="term" value="C:cytosol"/>
    <property type="evidence" value="ECO:0007669"/>
    <property type="project" value="TreeGrafter"/>
</dbReference>
<proteinExistence type="predicted"/>
<dbReference type="GO" id="GO:0004519">
    <property type="term" value="F:endonuclease activity"/>
    <property type="evidence" value="ECO:0007669"/>
    <property type="project" value="UniProtKB-KW"/>
</dbReference>
<dbReference type="InterPro" id="IPR013670">
    <property type="entry name" value="EcoEI_R_C_dom"/>
</dbReference>
<dbReference type="GO" id="GO:0006304">
    <property type="term" value="P:DNA modification"/>
    <property type="evidence" value="ECO:0007669"/>
    <property type="project" value="InterPro"/>
</dbReference>
<dbReference type="Gene3D" id="3.90.1570.30">
    <property type="match status" value="1"/>
</dbReference>
<dbReference type="GO" id="GO:0005524">
    <property type="term" value="F:ATP binding"/>
    <property type="evidence" value="ECO:0007669"/>
    <property type="project" value="InterPro"/>
</dbReference>
<dbReference type="CDD" id="cd18032">
    <property type="entry name" value="DEXHc_RE_I_III_res"/>
    <property type="match status" value="1"/>
</dbReference>
<dbReference type="CDD" id="cd18799">
    <property type="entry name" value="SF2_C_EcoAI-like"/>
    <property type="match status" value="1"/>
</dbReference>
<dbReference type="Pfam" id="PF04851">
    <property type="entry name" value="ResIII"/>
    <property type="match status" value="1"/>
</dbReference>